<dbReference type="RefSeq" id="WP_378014892.1">
    <property type="nucleotide sequence ID" value="NZ_BAABHN010000005.1"/>
</dbReference>
<dbReference type="EMBL" id="JBHSIM010000005">
    <property type="protein sequence ID" value="MFC4831472.1"/>
    <property type="molecule type" value="Genomic_DNA"/>
</dbReference>
<gene>
    <name evidence="2" type="ORF">ACFPEL_03515</name>
</gene>
<proteinExistence type="predicted"/>
<feature type="domain" description="ANTAR" evidence="1">
    <location>
        <begin position="1"/>
        <end position="42"/>
    </location>
</feature>
<sequence length="49" mass="5557">MEQAKGFLAARHALDLDTAFVRLRGHARSRRRPRTEVARAVLDRSLDLG</sequence>
<keyword evidence="3" id="KW-1185">Reference proteome</keyword>
<organism evidence="2 3">
    <name type="scientific">Actinomycetospora chibensis</name>
    <dbReference type="NCBI Taxonomy" id="663606"/>
    <lineage>
        <taxon>Bacteria</taxon>
        <taxon>Bacillati</taxon>
        <taxon>Actinomycetota</taxon>
        <taxon>Actinomycetes</taxon>
        <taxon>Pseudonocardiales</taxon>
        <taxon>Pseudonocardiaceae</taxon>
        <taxon>Actinomycetospora</taxon>
    </lineage>
</organism>
<name>A0ABV9RDM6_9PSEU</name>
<evidence type="ECO:0000313" key="3">
    <source>
        <dbReference type="Proteomes" id="UP001595909"/>
    </source>
</evidence>
<dbReference type="InterPro" id="IPR005561">
    <property type="entry name" value="ANTAR"/>
</dbReference>
<dbReference type="PROSITE" id="PS50921">
    <property type="entry name" value="ANTAR"/>
    <property type="match status" value="1"/>
</dbReference>
<reference evidence="3" key="1">
    <citation type="journal article" date="2019" name="Int. J. Syst. Evol. Microbiol.">
        <title>The Global Catalogue of Microorganisms (GCM) 10K type strain sequencing project: providing services to taxonomists for standard genome sequencing and annotation.</title>
        <authorList>
            <consortium name="The Broad Institute Genomics Platform"/>
            <consortium name="The Broad Institute Genome Sequencing Center for Infectious Disease"/>
            <person name="Wu L."/>
            <person name="Ma J."/>
        </authorList>
    </citation>
    <scope>NUCLEOTIDE SEQUENCE [LARGE SCALE GENOMIC DNA]</scope>
    <source>
        <strain evidence="3">CCUG 50347</strain>
    </source>
</reference>
<dbReference type="InterPro" id="IPR036388">
    <property type="entry name" value="WH-like_DNA-bd_sf"/>
</dbReference>
<protein>
    <submittedName>
        <fullName evidence="2">ANTAR domain-containing protein</fullName>
    </submittedName>
</protein>
<evidence type="ECO:0000313" key="2">
    <source>
        <dbReference type="EMBL" id="MFC4831472.1"/>
    </source>
</evidence>
<comment type="caution">
    <text evidence="2">The sequence shown here is derived from an EMBL/GenBank/DDBJ whole genome shotgun (WGS) entry which is preliminary data.</text>
</comment>
<dbReference type="Pfam" id="PF03861">
    <property type="entry name" value="ANTAR"/>
    <property type="match status" value="1"/>
</dbReference>
<evidence type="ECO:0000259" key="1">
    <source>
        <dbReference type="PROSITE" id="PS50921"/>
    </source>
</evidence>
<dbReference type="Proteomes" id="UP001595909">
    <property type="component" value="Unassembled WGS sequence"/>
</dbReference>
<accession>A0ABV9RDM6</accession>
<dbReference type="Gene3D" id="1.10.10.10">
    <property type="entry name" value="Winged helix-like DNA-binding domain superfamily/Winged helix DNA-binding domain"/>
    <property type="match status" value="1"/>
</dbReference>